<comment type="caution">
    <text evidence="9">The sequence shown here is derived from an EMBL/GenBank/DDBJ whole genome shotgun (WGS) entry which is preliminary data.</text>
</comment>
<evidence type="ECO:0000256" key="5">
    <source>
        <dbReference type="ARBA" id="ARBA00030918"/>
    </source>
</evidence>
<evidence type="ECO:0000256" key="2">
    <source>
        <dbReference type="ARBA" id="ARBA00012587"/>
    </source>
</evidence>
<dbReference type="InterPro" id="IPR036908">
    <property type="entry name" value="RlpA-like_sf"/>
</dbReference>
<feature type="chain" id="PRO_5045181354" description="peptidoglycan lytic exotransglycosylase" evidence="7">
    <location>
        <begin position="21"/>
        <end position="412"/>
    </location>
</feature>
<keyword evidence="3" id="KW-0456">Lyase</keyword>
<feature type="domain" description="Lytic transglycosylase MltA" evidence="8">
    <location>
        <begin position="157"/>
        <end position="313"/>
    </location>
</feature>
<dbReference type="RefSeq" id="WP_379725176.1">
    <property type="nucleotide sequence ID" value="NZ_JBHSMS010000064.1"/>
</dbReference>
<dbReference type="InterPro" id="IPR010611">
    <property type="entry name" value="3D_dom"/>
</dbReference>
<keyword evidence="7" id="KW-0732">Signal</keyword>
<dbReference type="PROSITE" id="PS51257">
    <property type="entry name" value="PROKAR_LIPOPROTEIN"/>
    <property type="match status" value="1"/>
</dbReference>
<sequence length="412" mass="44610">MQTIRRSVPASLSFVALLLAACGTPPPAPPMQAQPRPPVPEPAKRPDIVMPPPVGPVGIPADVPVPPPVPPMTPVSFDALPGWQQDDLRQAWPAFMASCRVLARKPQWTTPCAVAPAVDAVDNAAIRRYFETYFVPHRMRMPDGADTGLITGYYEPMLRGARKRGGPFQTPLYRVPDDLVTVDLASVYPSLKNMRLRGRLVGKTVVPYSTRAEIERAPLSGKELVWVDDPVEAFFLEVQGSGRVRLDETGETVRIAFADQNGHPYKVIGRWLVEQGELPADGVSAQSIKAWIAANPARRQELLNVNPSTIFFREEGLPDPGVGPKGALGVPLTPERSVAVDPSIVPLGAPLYLATTHPASAAPIQRLMMAQDTGGAIRGAVRADYFFGFGANAAEYAGRMKQRGSTWVLLPK</sequence>
<dbReference type="CDD" id="cd14485">
    <property type="entry name" value="mltA_like_LT_A"/>
    <property type="match status" value="1"/>
</dbReference>
<dbReference type="InterPro" id="IPR005300">
    <property type="entry name" value="MltA_B"/>
</dbReference>
<gene>
    <name evidence="9" type="ORF">ACFPOU_19520</name>
</gene>
<dbReference type="Proteomes" id="UP001596031">
    <property type="component" value="Unassembled WGS sequence"/>
</dbReference>
<feature type="compositionally biased region" description="Pro residues" evidence="6">
    <location>
        <begin position="26"/>
        <end position="41"/>
    </location>
</feature>
<dbReference type="Pfam" id="PF06725">
    <property type="entry name" value="3D"/>
    <property type="match status" value="1"/>
</dbReference>
<evidence type="ECO:0000256" key="1">
    <source>
        <dbReference type="ARBA" id="ARBA00001420"/>
    </source>
</evidence>
<protein>
    <recommendedName>
        <fullName evidence="2">peptidoglycan lytic exotransglycosylase</fullName>
        <ecNumber evidence="2">4.2.2.n1</ecNumber>
    </recommendedName>
    <alternativeName>
        <fullName evidence="5">Murein hydrolase A</fullName>
    </alternativeName>
</protein>
<dbReference type="Gene3D" id="2.40.40.10">
    <property type="entry name" value="RlpA-like domain"/>
    <property type="match status" value="1"/>
</dbReference>
<evidence type="ECO:0000313" key="10">
    <source>
        <dbReference type="Proteomes" id="UP001596031"/>
    </source>
</evidence>
<reference evidence="10" key="1">
    <citation type="journal article" date="2019" name="Int. J. Syst. Evol. Microbiol.">
        <title>The Global Catalogue of Microorganisms (GCM) 10K type strain sequencing project: providing services to taxonomists for standard genome sequencing and annotation.</title>
        <authorList>
            <consortium name="The Broad Institute Genomics Platform"/>
            <consortium name="The Broad Institute Genome Sequencing Center for Infectious Disease"/>
            <person name="Wu L."/>
            <person name="Ma J."/>
        </authorList>
    </citation>
    <scope>NUCLEOTIDE SEQUENCE [LARGE SCALE GENOMIC DNA]</scope>
    <source>
        <strain evidence="10">CCUG 38813</strain>
    </source>
</reference>
<dbReference type="PANTHER" id="PTHR30124:SF0">
    <property type="entry name" value="MEMBRANE-BOUND LYTIC MUREIN TRANSGLYCOSYLASE A"/>
    <property type="match status" value="1"/>
</dbReference>
<accession>A0ABW0PKW7</accession>
<evidence type="ECO:0000259" key="8">
    <source>
        <dbReference type="SMART" id="SM00925"/>
    </source>
</evidence>
<dbReference type="PANTHER" id="PTHR30124">
    <property type="entry name" value="MEMBRANE-BOUND LYTIC MUREIN TRANSGLYCOSYLASE A"/>
    <property type="match status" value="1"/>
</dbReference>
<keyword evidence="4" id="KW-0961">Cell wall biogenesis/degradation</keyword>
<evidence type="ECO:0000313" key="9">
    <source>
        <dbReference type="EMBL" id="MFC5513291.1"/>
    </source>
</evidence>
<dbReference type="CDD" id="cd14668">
    <property type="entry name" value="mlta_B"/>
    <property type="match status" value="1"/>
</dbReference>
<dbReference type="SMART" id="SM00925">
    <property type="entry name" value="MltA"/>
    <property type="match status" value="1"/>
</dbReference>
<dbReference type="InterPro" id="IPR026044">
    <property type="entry name" value="MltA"/>
</dbReference>
<dbReference type="PIRSF" id="PIRSF019422">
    <property type="entry name" value="MltA"/>
    <property type="match status" value="1"/>
</dbReference>
<evidence type="ECO:0000256" key="6">
    <source>
        <dbReference type="SAM" id="MobiDB-lite"/>
    </source>
</evidence>
<dbReference type="EC" id="4.2.2.n1" evidence="2"/>
<keyword evidence="10" id="KW-1185">Reference proteome</keyword>
<comment type="catalytic activity">
    <reaction evidence="1">
        <text>Exolytic cleavage of the (1-&gt;4)-beta-glycosidic linkage between N-acetylmuramic acid (MurNAc) and N-acetylglucosamine (GlcNAc) residues in peptidoglycan, from either the reducing or the non-reducing ends of the peptidoglycan chains, with concomitant formation of a 1,6-anhydrobond in the MurNAc residue.</text>
        <dbReference type="EC" id="4.2.2.n1"/>
    </reaction>
</comment>
<name>A0ABW0PKW7_9BURK</name>
<dbReference type="Gene3D" id="2.40.240.50">
    <property type="entry name" value="Barwin-like endoglucanases"/>
    <property type="match status" value="1"/>
</dbReference>
<feature type="region of interest" description="Disordered" evidence="6">
    <location>
        <begin position="26"/>
        <end position="45"/>
    </location>
</feature>
<organism evidence="9 10">
    <name type="scientific">Massilia jejuensis</name>
    <dbReference type="NCBI Taxonomy" id="648894"/>
    <lineage>
        <taxon>Bacteria</taxon>
        <taxon>Pseudomonadati</taxon>
        <taxon>Pseudomonadota</taxon>
        <taxon>Betaproteobacteria</taxon>
        <taxon>Burkholderiales</taxon>
        <taxon>Oxalobacteraceae</taxon>
        <taxon>Telluria group</taxon>
        <taxon>Massilia</taxon>
    </lineage>
</organism>
<evidence type="ECO:0000256" key="4">
    <source>
        <dbReference type="ARBA" id="ARBA00023316"/>
    </source>
</evidence>
<proteinExistence type="predicted"/>
<dbReference type="EMBL" id="JBHSMS010000064">
    <property type="protein sequence ID" value="MFC5513291.1"/>
    <property type="molecule type" value="Genomic_DNA"/>
</dbReference>
<dbReference type="SUPFAM" id="SSF50685">
    <property type="entry name" value="Barwin-like endoglucanases"/>
    <property type="match status" value="1"/>
</dbReference>
<evidence type="ECO:0000256" key="7">
    <source>
        <dbReference type="SAM" id="SignalP"/>
    </source>
</evidence>
<feature type="signal peptide" evidence="7">
    <location>
        <begin position="1"/>
        <end position="20"/>
    </location>
</feature>
<dbReference type="Pfam" id="PF03562">
    <property type="entry name" value="MltA"/>
    <property type="match status" value="1"/>
</dbReference>
<evidence type="ECO:0000256" key="3">
    <source>
        <dbReference type="ARBA" id="ARBA00023239"/>
    </source>
</evidence>